<dbReference type="InterPro" id="IPR044810">
    <property type="entry name" value="WRKY_plant"/>
</dbReference>
<accession>A0AAN8V664</accession>
<evidence type="ECO:0000313" key="8">
    <source>
        <dbReference type="EMBL" id="KAK6928220.1"/>
    </source>
</evidence>
<dbReference type="GO" id="GO:0043565">
    <property type="term" value="F:sequence-specific DNA binding"/>
    <property type="evidence" value="ECO:0007669"/>
    <property type="project" value="InterPro"/>
</dbReference>
<feature type="region of interest" description="Disordered" evidence="6">
    <location>
        <begin position="77"/>
        <end position="167"/>
    </location>
</feature>
<dbReference type="AlphaFoldDB" id="A0AAN8V664"/>
<gene>
    <name evidence="8" type="ORF">RJ641_006811</name>
</gene>
<evidence type="ECO:0000256" key="3">
    <source>
        <dbReference type="ARBA" id="ARBA00023125"/>
    </source>
</evidence>
<dbReference type="GO" id="GO:0005634">
    <property type="term" value="C:nucleus"/>
    <property type="evidence" value="ECO:0007669"/>
    <property type="project" value="UniProtKB-SubCell"/>
</dbReference>
<organism evidence="8 9">
    <name type="scientific">Dillenia turbinata</name>
    <dbReference type="NCBI Taxonomy" id="194707"/>
    <lineage>
        <taxon>Eukaryota</taxon>
        <taxon>Viridiplantae</taxon>
        <taxon>Streptophyta</taxon>
        <taxon>Embryophyta</taxon>
        <taxon>Tracheophyta</taxon>
        <taxon>Spermatophyta</taxon>
        <taxon>Magnoliopsida</taxon>
        <taxon>eudicotyledons</taxon>
        <taxon>Gunneridae</taxon>
        <taxon>Pentapetalae</taxon>
        <taxon>Dilleniales</taxon>
        <taxon>Dilleniaceae</taxon>
        <taxon>Dillenia</taxon>
    </lineage>
</organism>
<evidence type="ECO:0000256" key="5">
    <source>
        <dbReference type="ARBA" id="ARBA00023242"/>
    </source>
</evidence>
<dbReference type="SMART" id="SM00774">
    <property type="entry name" value="WRKY"/>
    <property type="match status" value="1"/>
</dbReference>
<dbReference type="Gene3D" id="2.20.25.80">
    <property type="entry name" value="WRKY domain"/>
    <property type="match status" value="1"/>
</dbReference>
<feature type="compositionally biased region" description="Basic and acidic residues" evidence="6">
    <location>
        <begin position="77"/>
        <end position="95"/>
    </location>
</feature>
<sequence length="484" mass="52561">MDVKIKQLQGSEGAKKEEDGHGSVACEEGRTEDDLESARAKMGEVREENERLKMMLQKIETEYRSLKMKFFDIIHPEAKKQNDNDSAPTRDKCEEPELLSLRLGTSSPSGHKKDEKASNSGKSKDQKLNETKGEDAGETWPPSKTSKTMTSPDDNEVSPQSQVKRARVSVRARCDTPTMNDGCQWRKYGQKIAKANPCPRAYYRCTVAPSCPVRKQVQRCAEDMSILITTYEGIHNHLLPISATAMASTTAAAASMLLSGSSTSQQTPNSSATPTSSANPHGLNFNLSDNILGGRQYYSLNSCTALLPTITLDLTNTPSSSLSSTQFNMLTSNFSSTLRFPSTSLSFSSTENNIVPTIWGAGQVNNGALPCIKSLNFGRQIQNPYYQTFLEKSNQASQQVFAETLTKAITSDPSFQPVIATALSPMGGNSSAASQGLAQNGGENSLIHNMKWAENTVPVSSYPMTLNGKACTPTYLDKSSTSNP</sequence>
<reference evidence="8 9" key="1">
    <citation type="submission" date="2023-12" db="EMBL/GenBank/DDBJ databases">
        <title>A high-quality genome assembly for Dillenia turbinata (Dilleniales).</title>
        <authorList>
            <person name="Chanderbali A."/>
        </authorList>
    </citation>
    <scope>NUCLEOTIDE SEQUENCE [LARGE SCALE GENOMIC DNA]</scope>
    <source>
        <strain evidence="8">LSX21</strain>
        <tissue evidence="8">Leaf</tissue>
    </source>
</reference>
<feature type="compositionally biased region" description="Basic and acidic residues" evidence="6">
    <location>
        <begin position="36"/>
        <end position="46"/>
    </location>
</feature>
<evidence type="ECO:0000313" key="9">
    <source>
        <dbReference type="Proteomes" id="UP001370490"/>
    </source>
</evidence>
<feature type="compositionally biased region" description="Polar residues" evidence="6">
    <location>
        <begin position="142"/>
        <end position="163"/>
    </location>
</feature>
<dbReference type="GO" id="GO:0003700">
    <property type="term" value="F:DNA-binding transcription factor activity"/>
    <property type="evidence" value="ECO:0007669"/>
    <property type="project" value="InterPro"/>
</dbReference>
<dbReference type="PANTHER" id="PTHR31429:SF24">
    <property type="entry name" value="WRKY TRANSCRIPTION FACTOR 72-RELATED"/>
    <property type="match status" value="1"/>
</dbReference>
<dbReference type="Pfam" id="PF03106">
    <property type="entry name" value="WRKY"/>
    <property type="match status" value="1"/>
</dbReference>
<dbReference type="PANTHER" id="PTHR31429">
    <property type="entry name" value="WRKY TRANSCRIPTION FACTOR 36-RELATED"/>
    <property type="match status" value="1"/>
</dbReference>
<feature type="compositionally biased region" description="Basic and acidic residues" evidence="6">
    <location>
        <begin position="111"/>
        <end position="135"/>
    </location>
</feature>
<dbReference type="EMBL" id="JBAMMX010000014">
    <property type="protein sequence ID" value="KAK6928220.1"/>
    <property type="molecule type" value="Genomic_DNA"/>
</dbReference>
<keyword evidence="5" id="KW-0539">Nucleus</keyword>
<evidence type="ECO:0000256" key="6">
    <source>
        <dbReference type="SAM" id="MobiDB-lite"/>
    </source>
</evidence>
<keyword evidence="4" id="KW-0804">Transcription</keyword>
<comment type="subcellular location">
    <subcellularLocation>
        <location evidence="1">Nucleus</location>
    </subcellularLocation>
</comment>
<dbReference type="FunFam" id="2.20.25.80:FF:000002">
    <property type="entry name" value="probable WRKY transcription factor 31"/>
    <property type="match status" value="1"/>
</dbReference>
<proteinExistence type="predicted"/>
<feature type="compositionally biased region" description="Low complexity" evidence="6">
    <location>
        <begin position="259"/>
        <end position="279"/>
    </location>
</feature>
<dbReference type="InterPro" id="IPR036576">
    <property type="entry name" value="WRKY_dom_sf"/>
</dbReference>
<dbReference type="Proteomes" id="UP001370490">
    <property type="component" value="Unassembled WGS sequence"/>
</dbReference>
<evidence type="ECO:0000256" key="2">
    <source>
        <dbReference type="ARBA" id="ARBA00023015"/>
    </source>
</evidence>
<evidence type="ECO:0000256" key="1">
    <source>
        <dbReference type="ARBA" id="ARBA00004123"/>
    </source>
</evidence>
<name>A0AAN8V664_9MAGN</name>
<feature type="region of interest" description="Disordered" evidence="6">
    <location>
        <begin position="259"/>
        <end position="281"/>
    </location>
</feature>
<evidence type="ECO:0000256" key="4">
    <source>
        <dbReference type="ARBA" id="ARBA00023163"/>
    </source>
</evidence>
<dbReference type="SUPFAM" id="SSF118290">
    <property type="entry name" value="WRKY DNA-binding domain"/>
    <property type="match status" value="1"/>
</dbReference>
<keyword evidence="9" id="KW-1185">Reference proteome</keyword>
<comment type="caution">
    <text evidence="8">The sequence shown here is derived from an EMBL/GenBank/DDBJ whole genome shotgun (WGS) entry which is preliminary data.</text>
</comment>
<keyword evidence="3" id="KW-0238">DNA-binding</keyword>
<dbReference type="InterPro" id="IPR003657">
    <property type="entry name" value="WRKY_dom"/>
</dbReference>
<feature type="region of interest" description="Disordered" evidence="6">
    <location>
        <begin position="1"/>
        <end position="46"/>
    </location>
</feature>
<protein>
    <submittedName>
        <fullName evidence="8">WRKY domain</fullName>
    </submittedName>
</protein>
<keyword evidence="2" id="KW-0805">Transcription regulation</keyword>
<evidence type="ECO:0000259" key="7">
    <source>
        <dbReference type="PROSITE" id="PS50811"/>
    </source>
</evidence>
<dbReference type="PROSITE" id="PS50811">
    <property type="entry name" value="WRKY"/>
    <property type="match status" value="1"/>
</dbReference>
<feature type="domain" description="WRKY" evidence="7">
    <location>
        <begin position="174"/>
        <end position="240"/>
    </location>
</feature>